<keyword evidence="6" id="KW-0645">Protease</keyword>
<keyword evidence="7" id="KW-1185">Reference proteome</keyword>
<proteinExistence type="inferred from homology"/>
<dbReference type="KEGG" id="hss:J7656_00130"/>
<dbReference type="InterPro" id="IPR036005">
    <property type="entry name" value="Creatinase/aminopeptidase-like"/>
</dbReference>
<evidence type="ECO:0000256" key="1">
    <source>
        <dbReference type="ARBA" id="ARBA00022723"/>
    </source>
</evidence>
<dbReference type="Pfam" id="PF00557">
    <property type="entry name" value="Peptidase_M24"/>
    <property type="match status" value="1"/>
</dbReference>
<evidence type="ECO:0000256" key="3">
    <source>
        <dbReference type="RuleBase" id="RU000590"/>
    </source>
</evidence>
<dbReference type="InterPro" id="IPR000994">
    <property type="entry name" value="Pept_M24"/>
</dbReference>
<accession>A0A8T8LM01</accession>
<name>A0A8T8LM01_9EURY</name>
<evidence type="ECO:0000313" key="6">
    <source>
        <dbReference type="EMBL" id="QUO47830.1"/>
    </source>
</evidence>
<dbReference type="RefSeq" id="WP_211553731.1">
    <property type="nucleotide sequence ID" value="NZ_CP073695.1"/>
</dbReference>
<dbReference type="InterPro" id="IPR050659">
    <property type="entry name" value="Peptidase_M24B"/>
</dbReference>
<dbReference type="Proteomes" id="UP000679341">
    <property type="component" value="Chromosome"/>
</dbReference>
<dbReference type="PANTHER" id="PTHR46112:SF2">
    <property type="entry name" value="XAA-PRO AMINOPEPTIDASE P-RELATED"/>
    <property type="match status" value="1"/>
</dbReference>
<dbReference type="AlphaFoldDB" id="A0A8T8LM01"/>
<dbReference type="InterPro" id="IPR001131">
    <property type="entry name" value="Peptidase_M24B_aminopep-P_CS"/>
</dbReference>
<dbReference type="PROSITE" id="PS00491">
    <property type="entry name" value="PROLINE_PEPTIDASE"/>
    <property type="match status" value="1"/>
</dbReference>
<feature type="compositionally biased region" description="Basic and acidic residues" evidence="4">
    <location>
        <begin position="213"/>
        <end position="230"/>
    </location>
</feature>
<keyword evidence="2" id="KW-0378">Hydrolase</keyword>
<evidence type="ECO:0000256" key="2">
    <source>
        <dbReference type="ARBA" id="ARBA00022801"/>
    </source>
</evidence>
<gene>
    <name evidence="6" type="ORF">J7656_00130</name>
</gene>
<organism evidence="6 7">
    <name type="scientific">Halorubrum ruber</name>
    <dbReference type="NCBI Taxonomy" id="2982524"/>
    <lineage>
        <taxon>Archaea</taxon>
        <taxon>Methanobacteriati</taxon>
        <taxon>Methanobacteriota</taxon>
        <taxon>Stenosarchaea group</taxon>
        <taxon>Halobacteria</taxon>
        <taxon>Halobacteriales</taxon>
        <taxon>Haloferacaceae</taxon>
        <taxon>Halorubrum</taxon>
    </lineage>
</organism>
<keyword evidence="1 3" id="KW-0479">Metal-binding</keyword>
<feature type="domain" description="Peptidase M24" evidence="5">
    <location>
        <begin position="185"/>
        <end position="415"/>
    </location>
</feature>
<sequence>MSGDGAGPEAAEENLRPLRTDLRPVVEAVREADAAAFVAVGDRFDDDLRFLTRFSGPDRPYALVVVPGDPVGRAVLCAPALFREQAEREFVAAARDADGEFHDGIGREIRTDRVGDHAGERAAGVVDDLADGANAAAEGDGPTVLAPASIPHDAAVYLERADNDLTSTDVVADARARKTPAEVDRVRRVQRAAVAGMARAEAVLAESGVTDTTAEKSKRDRRPPLRWEGEPLTTERLRREVNRVLTALGVRNAGNTVIGAGPSAADLHYVGDDPIRPGETVLLDVSPRGPDGYYGDTTRTFVVDGDGGWERRAYVAVEAAREAALAEIEPGVPAKTVHGEAAAELAAYGFDPNADEGEAGFTHGTGHGVGVSLHEGPSLSGAGELRPGHVVTVEPGVYDPEIGGVRLEDLILVTDDGYEILAEYPFGIVPGADPA</sequence>
<dbReference type="GO" id="GO:0004177">
    <property type="term" value="F:aminopeptidase activity"/>
    <property type="evidence" value="ECO:0007669"/>
    <property type="project" value="UniProtKB-KW"/>
</dbReference>
<comment type="similarity">
    <text evidence="3">Belongs to the peptidase M24B family.</text>
</comment>
<dbReference type="Gene3D" id="3.90.230.10">
    <property type="entry name" value="Creatinase/methionine aminopeptidase superfamily"/>
    <property type="match status" value="1"/>
</dbReference>
<dbReference type="OrthoDB" id="200535at2157"/>
<dbReference type="GeneID" id="64825900"/>
<reference evidence="6 7" key="1">
    <citation type="submission" date="2021-03" db="EMBL/GenBank/DDBJ databases">
        <title>Halorubrum sodomense MBLA0099, Whole genome shotgun sequencing.</title>
        <authorList>
            <person name="Seo M.-J."/>
            <person name="Cho E.-S."/>
            <person name="Hwang C.Y."/>
        </authorList>
    </citation>
    <scope>NUCLEOTIDE SEQUENCE [LARGE SCALE GENOMIC DNA]</scope>
    <source>
        <strain evidence="6 7">MBLA0099</strain>
    </source>
</reference>
<feature type="region of interest" description="Disordered" evidence="4">
    <location>
        <begin position="208"/>
        <end position="230"/>
    </location>
</feature>
<evidence type="ECO:0000256" key="4">
    <source>
        <dbReference type="SAM" id="MobiDB-lite"/>
    </source>
</evidence>
<dbReference type="SUPFAM" id="SSF55920">
    <property type="entry name" value="Creatinase/aminopeptidase"/>
    <property type="match status" value="1"/>
</dbReference>
<evidence type="ECO:0000259" key="5">
    <source>
        <dbReference type="Pfam" id="PF00557"/>
    </source>
</evidence>
<protein>
    <submittedName>
        <fullName evidence="6">Aminopeptidase P family protein</fullName>
    </submittedName>
</protein>
<dbReference type="PANTHER" id="PTHR46112">
    <property type="entry name" value="AMINOPEPTIDASE"/>
    <property type="match status" value="1"/>
</dbReference>
<evidence type="ECO:0000313" key="7">
    <source>
        <dbReference type="Proteomes" id="UP000679341"/>
    </source>
</evidence>
<dbReference type="GO" id="GO:0046872">
    <property type="term" value="F:metal ion binding"/>
    <property type="evidence" value="ECO:0007669"/>
    <property type="project" value="UniProtKB-KW"/>
</dbReference>
<keyword evidence="6" id="KW-0031">Aminopeptidase</keyword>
<dbReference type="EMBL" id="CP073695">
    <property type="protein sequence ID" value="QUO47830.1"/>
    <property type="molecule type" value="Genomic_DNA"/>
</dbReference>